<reference evidence="1" key="1">
    <citation type="submission" date="2022-08" db="EMBL/GenBank/DDBJ databases">
        <authorList>
            <person name="Kallberg Y."/>
            <person name="Tangrot J."/>
            <person name="Rosling A."/>
        </authorList>
    </citation>
    <scope>NUCLEOTIDE SEQUENCE</scope>
    <source>
        <strain evidence="1">Wild A</strain>
    </source>
</reference>
<sequence>MYDDYKKEVFQNMIALNVFIKDLQKYSDEQKQILKEALKEQDNEDGTIQLKYSPYGSKMEIKSNFGDNHNPFNDSYQKIKNSPNFYQEAPFLTIAEDLLKLIKEDKVDRLIFLSAYDKRKFPYGDSRKVEIFNQTFGSLVSDYKSKIIEGIGTDNNIASERYLLIDDNPNICKSLVETNGVIAKPCLECLIKYENKKWALGSCVSGKCPINNINVLSPYYPSTADQHFKTVLLVKQEVSNLKKEDFNIFDEDMGKLIAIKKQVNKLKEKEDNSGILRVVTWEDIRKKDNEAGKID</sequence>
<protein>
    <submittedName>
        <fullName evidence="1">17831_t:CDS:1</fullName>
    </submittedName>
</protein>
<evidence type="ECO:0000313" key="2">
    <source>
        <dbReference type="Proteomes" id="UP001153678"/>
    </source>
</evidence>
<organism evidence="1 2">
    <name type="scientific">Funneliformis geosporum</name>
    <dbReference type="NCBI Taxonomy" id="1117311"/>
    <lineage>
        <taxon>Eukaryota</taxon>
        <taxon>Fungi</taxon>
        <taxon>Fungi incertae sedis</taxon>
        <taxon>Mucoromycota</taxon>
        <taxon>Glomeromycotina</taxon>
        <taxon>Glomeromycetes</taxon>
        <taxon>Glomerales</taxon>
        <taxon>Glomeraceae</taxon>
        <taxon>Funneliformis</taxon>
    </lineage>
</organism>
<comment type="caution">
    <text evidence="1">The sequence shown here is derived from an EMBL/GenBank/DDBJ whole genome shotgun (WGS) entry which is preliminary data.</text>
</comment>
<proteinExistence type="predicted"/>
<accession>A0A9W4WTJ7</accession>
<gene>
    <name evidence="1" type="ORF">FWILDA_LOCUS622</name>
</gene>
<dbReference type="OrthoDB" id="2445969at2759"/>
<dbReference type="Proteomes" id="UP001153678">
    <property type="component" value="Unassembled WGS sequence"/>
</dbReference>
<dbReference type="EMBL" id="CAMKVN010000043">
    <property type="protein sequence ID" value="CAI2162564.1"/>
    <property type="molecule type" value="Genomic_DNA"/>
</dbReference>
<evidence type="ECO:0000313" key="1">
    <source>
        <dbReference type="EMBL" id="CAI2162564.1"/>
    </source>
</evidence>
<name>A0A9W4WTJ7_9GLOM</name>
<dbReference type="AlphaFoldDB" id="A0A9W4WTJ7"/>
<keyword evidence="2" id="KW-1185">Reference proteome</keyword>